<evidence type="ECO:0000256" key="7">
    <source>
        <dbReference type="ARBA" id="ARBA00022750"/>
    </source>
</evidence>
<evidence type="ECO:0000313" key="19">
    <source>
        <dbReference type="Proteomes" id="UP000325315"/>
    </source>
</evidence>
<dbReference type="InterPro" id="IPR050951">
    <property type="entry name" value="Retrovirus_Pol_polyprotein"/>
</dbReference>
<evidence type="ECO:0000256" key="5">
    <source>
        <dbReference type="ARBA" id="ARBA00022722"/>
    </source>
</evidence>
<protein>
    <recommendedName>
        <fullName evidence="1">RNA-directed DNA polymerase</fullName>
        <ecNumber evidence="1">2.7.7.49</ecNumber>
    </recommendedName>
</protein>
<evidence type="ECO:0000256" key="10">
    <source>
        <dbReference type="ARBA" id="ARBA00022842"/>
    </source>
</evidence>
<dbReference type="EMBL" id="SMMG02000001">
    <property type="protein sequence ID" value="KAA3486477.1"/>
    <property type="molecule type" value="Genomic_DNA"/>
</dbReference>
<dbReference type="EC" id="2.7.7.49" evidence="1"/>
<proteinExistence type="predicted"/>
<evidence type="ECO:0000313" key="18">
    <source>
        <dbReference type="EMBL" id="KAA3486477.1"/>
    </source>
</evidence>
<evidence type="ECO:0000256" key="3">
    <source>
        <dbReference type="ARBA" id="ARBA00022679"/>
    </source>
</evidence>
<dbReference type="CDD" id="cd00303">
    <property type="entry name" value="retropepsin_like"/>
    <property type="match status" value="1"/>
</dbReference>
<dbReference type="InterPro" id="IPR036397">
    <property type="entry name" value="RNaseH_sf"/>
</dbReference>
<dbReference type="GO" id="GO:0006508">
    <property type="term" value="P:proteolysis"/>
    <property type="evidence" value="ECO:0007669"/>
    <property type="project" value="UniProtKB-KW"/>
</dbReference>
<feature type="compositionally biased region" description="Polar residues" evidence="16">
    <location>
        <begin position="1"/>
        <end position="22"/>
    </location>
</feature>
<dbReference type="Pfam" id="PF17921">
    <property type="entry name" value="Integrase_H2C2"/>
    <property type="match status" value="1"/>
</dbReference>
<evidence type="ECO:0000256" key="11">
    <source>
        <dbReference type="ARBA" id="ARBA00022908"/>
    </source>
</evidence>
<feature type="compositionally biased region" description="Basic and acidic residues" evidence="16">
    <location>
        <begin position="53"/>
        <end position="84"/>
    </location>
</feature>
<dbReference type="Gene3D" id="3.30.70.270">
    <property type="match status" value="1"/>
</dbReference>
<feature type="domain" description="Integrase catalytic" evidence="17">
    <location>
        <begin position="700"/>
        <end position="809"/>
    </location>
</feature>
<dbReference type="PANTHER" id="PTHR37984">
    <property type="entry name" value="PROTEIN CBG26694"/>
    <property type="match status" value="1"/>
</dbReference>
<dbReference type="InterPro" id="IPR012337">
    <property type="entry name" value="RNaseH-like_sf"/>
</dbReference>
<evidence type="ECO:0000256" key="16">
    <source>
        <dbReference type="SAM" id="MobiDB-lite"/>
    </source>
</evidence>
<feature type="region of interest" description="Disordered" evidence="16">
    <location>
        <begin position="39"/>
        <end position="103"/>
    </location>
</feature>
<keyword evidence="10" id="KW-0460">Magnesium</keyword>
<evidence type="ECO:0000256" key="12">
    <source>
        <dbReference type="ARBA" id="ARBA00022918"/>
    </source>
</evidence>
<dbReference type="GO" id="GO:0003887">
    <property type="term" value="F:DNA-directed DNA polymerase activity"/>
    <property type="evidence" value="ECO:0007669"/>
    <property type="project" value="UniProtKB-KW"/>
</dbReference>
<dbReference type="SUPFAM" id="SSF53098">
    <property type="entry name" value="Ribonuclease H-like"/>
    <property type="match status" value="1"/>
</dbReference>
<dbReference type="GO" id="GO:0015074">
    <property type="term" value="P:DNA integration"/>
    <property type="evidence" value="ECO:0007669"/>
    <property type="project" value="UniProtKB-KW"/>
</dbReference>
<reference evidence="19" key="1">
    <citation type="journal article" date="2019" name="Plant Biotechnol. J.">
        <title>Genome sequencing of the Australian wild diploid species Gossypium australe highlights disease resistance and delayed gland morphogenesis.</title>
        <authorList>
            <person name="Cai Y."/>
            <person name="Cai X."/>
            <person name="Wang Q."/>
            <person name="Wang P."/>
            <person name="Zhang Y."/>
            <person name="Cai C."/>
            <person name="Xu Y."/>
            <person name="Wang K."/>
            <person name="Zhou Z."/>
            <person name="Wang C."/>
            <person name="Geng S."/>
            <person name="Li B."/>
            <person name="Dong Q."/>
            <person name="Hou Y."/>
            <person name="Wang H."/>
            <person name="Ai P."/>
            <person name="Liu Z."/>
            <person name="Yi F."/>
            <person name="Sun M."/>
            <person name="An G."/>
            <person name="Cheng J."/>
            <person name="Zhang Y."/>
            <person name="Shi Q."/>
            <person name="Xie Y."/>
            <person name="Shi X."/>
            <person name="Chang Y."/>
            <person name="Huang F."/>
            <person name="Chen Y."/>
            <person name="Hong S."/>
            <person name="Mi L."/>
            <person name="Sun Q."/>
            <person name="Zhang L."/>
            <person name="Zhou B."/>
            <person name="Peng R."/>
            <person name="Zhang X."/>
            <person name="Liu F."/>
        </authorList>
    </citation>
    <scope>NUCLEOTIDE SEQUENCE [LARGE SCALE GENOMIC DNA]</scope>
    <source>
        <strain evidence="19">cv. PA1801</strain>
    </source>
</reference>
<dbReference type="GO" id="GO:0006310">
    <property type="term" value="P:DNA recombination"/>
    <property type="evidence" value="ECO:0007669"/>
    <property type="project" value="UniProtKB-KW"/>
</dbReference>
<dbReference type="GO" id="GO:0004190">
    <property type="term" value="F:aspartic-type endopeptidase activity"/>
    <property type="evidence" value="ECO:0007669"/>
    <property type="project" value="UniProtKB-KW"/>
</dbReference>
<dbReference type="PROSITE" id="PS50994">
    <property type="entry name" value="INTEGRASE"/>
    <property type="match status" value="1"/>
</dbReference>
<evidence type="ECO:0000256" key="9">
    <source>
        <dbReference type="ARBA" id="ARBA00022801"/>
    </source>
</evidence>
<dbReference type="InterPro" id="IPR041373">
    <property type="entry name" value="RT_RNaseH"/>
</dbReference>
<evidence type="ECO:0000259" key="17">
    <source>
        <dbReference type="PROSITE" id="PS50994"/>
    </source>
</evidence>
<sequence>MPNLDTSETLVSPATDTGSQSRLARDDVLSQAMLRILERVAGPNSGSGAEVRSSSREGKDCYDDKCAKRQNRDRERSKNKRDLEPSSFMQRPKKKARSDMSVRVGASVASTGILPCEDCMRRHPDECWRRIGACLRYIGSTHSSIACFISENLGLSVESTSSEVTVISLLEQLDQVSKLHKDVPLKVQREIFLANLMELPFGEFDLILGMDWLVEHRVSLDYASKRVVLRTKYYAEVIMIGECRDYLSHVTSALVAKKLVRKGCEAYLAYVSVSDSRDSFVGNIRTVKNFLNVYLEKLPRLPPNREVEFDIDLLLGIAPVSIASYRMALKELTELRAQLQELLDCGFIHPSMSLWGASVQFVKKKDGTMRMCINYRGASVFLKIDLRSGYHQLRVKKSDVHKTHLGLVVLQILREKKLYAKLSKCEFWLHEVTFLGHVLESGKKFAVYSDALHVGLGCVLIQDGKVVAYASCQLKTHEGNYLMHDLELAAVVFVLKIQKHYLYGKRCIIYTDHKSLKYLLTQKELKLRQRRWIELLKDYDCTIEYHPGKANVVADALSRRAMSDLRVMFARLSLFDDRILLAELQVESRSTLDFGLNNDRVLCFCGRICVPNDVDLRQSILREVHSSPYAIHPNGNKMYCNLRELYWWLGLKREVTDFVARYLTCQQVKAKHQLPSGLLQPKLAKLYISEIVGLHVVSVSIISDRDPRFTSRFWKKLHEVLGSRLDFSTAFHPQTDGQSERVIQLLKDMLRSCMAPYKALYDRKCRTPLCWTELGKRQVLGPELVSKTEVKGKLSPKFIGPYQILKRMKPVTYQLELPPELNRIHDVFHDLILRRYCFDRSHVVSVYEIEVRPDLNFEEEPIQILDCYVKVLRKKSIPLVKEECGFAGGFVFESLQKLLSFSSSSFSDFVTFPCCAIHRVSNFRYSFPF</sequence>
<evidence type="ECO:0000256" key="8">
    <source>
        <dbReference type="ARBA" id="ARBA00022759"/>
    </source>
</evidence>
<name>A0A5B6X0T7_9ROSI</name>
<evidence type="ECO:0000256" key="14">
    <source>
        <dbReference type="ARBA" id="ARBA00023125"/>
    </source>
</evidence>
<keyword evidence="15" id="KW-0233">DNA recombination</keyword>
<evidence type="ECO:0000256" key="2">
    <source>
        <dbReference type="ARBA" id="ARBA00022670"/>
    </source>
</evidence>
<dbReference type="GO" id="GO:0003677">
    <property type="term" value="F:DNA binding"/>
    <property type="evidence" value="ECO:0007669"/>
    <property type="project" value="UniProtKB-KW"/>
</dbReference>
<evidence type="ECO:0000256" key="6">
    <source>
        <dbReference type="ARBA" id="ARBA00022723"/>
    </source>
</evidence>
<accession>A0A5B6X0T7</accession>
<gene>
    <name evidence="18" type="ORF">EPI10_030384</name>
</gene>
<comment type="caution">
    <text evidence="18">The sequence shown here is derived from an EMBL/GenBank/DDBJ whole genome shotgun (WGS) entry which is preliminary data.</text>
</comment>
<dbReference type="Pfam" id="PF08284">
    <property type="entry name" value="RVP_2"/>
    <property type="match status" value="1"/>
</dbReference>
<dbReference type="InterPro" id="IPR043128">
    <property type="entry name" value="Rev_trsase/Diguanyl_cyclase"/>
</dbReference>
<keyword evidence="5" id="KW-0540">Nuclease</keyword>
<dbReference type="InterPro" id="IPR056924">
    <property type="entry name" value="SH3_Tf2-1"/>
</dbReference>
<dbReference type="AlphaFoldDB" id="A0A5B6X0T7"/>
<dbReference type="OrthoDB" id="2008713at2759"/>
<evidence type="ECO:0000256" key="15">
    <source>
        <dbReference type="ARBA" id="ARBA00023172"/>
    </source>
</evidence>
<feature type="region of interest" description="Disordered" evidence="16">
    <location>
        <begin position="1"/>
        <end position="24"/>
    </location>
</feature>
<dbReference type="InterPro" id="IPR041588">
    <property type="entry name" value="Integrase_H2C2"/>
</dbReference>
<keyword evidence="12" id="KW-0695">RNA-directed DNA polymerase</keyword>
<dbReference type="GO" id="GO:0003964">
    <property type="term" value="F:RNA-directed DNA polymerase activity"/>
    <property type="evidence" value="ECO:0007669"/>
    <property type="project" value="UniProtKB-KW"/>
</dbReference>
<keyword evidence="14" id="KW-0238">DNA-binding</keyword>
<keyword evidence="3" id="KW-0808">Transferase</keyword>
<dbReference type="Proteomes" id="UP000325315">
    <property type="component" value="Unassembled WGS sequence"/>
</dbReference>
<keyword evidence="4" id="KW-0548">Nucleotidyltransferase</keyword>
<dbReference type="Pfam" id="PF24626">
    <property type="entry name" value="SH3_Tf2-1"/>
    <property type="match status" value="1"/>
</dbReference>
<dbReference type="Gene3D" id="2.40.70.10">
    <property type="entry name" value="Acid Proteases"/>
    <property type="match status" value="1"/>
</dbReference>
<dbReference type="PANTHER" id="PTHR37984:SF5">
    <property type="entry name" value="PROTEIN NYNRIN-LIKE"/>
    <property type="match status" value="1"/>
</dbReference>
<keyword evidence="11" id="KW-0229">DNA integration</keyword>
<dbReference type="Gene3D" id="3.30.420.10">
    <property type="entry name" value="Ribonuclease H-like superfamily/Ribonuclease H"/>
    <property type="match status" value="2"/>
</dbReference>
<keyword evidence="9" id="KW-0378">Hydrolase</keyword>
<dbReference type="GO" id="GO:0004519">
    <property type="term" value="F:endonuclease activity"/>
    <property type="evidence" value="ECO:0007669"/>
    <property type="project" value="UniProtKB-KW"/>
</dbReference>
<dbReference type="InterPro" id="IPR021109">
    <property type="entry name" value="Peptidase_aspartic_dom_sf"/>
</dbReference>
<dbReference type="Pfam" id="PF17917">
    <property type="entry name" value="RT_RNaseH"/>
    <property type="match status" value="1"/>
</dbReference>
<organism evidence="18 19">
    <name type="scientific">Gossypium australe</name>
    <dbReference type="NCBI Taxonomy" id="47621"/>
    <lineage>
        <taxon>Eukaryota</taxon>
        <taxon>Viridiplantae</taxon>
        <taxon>Streptophyta</taxon>
        <taxon>Embryophyta</taxon>
        <taxon>Tracheophyta</taxon>
        <taxon>Spermatophyta</taxon>
        <taxon>Magnoliopsida</taxon>
        <taxon>eudicotyledons</taxon>
        <taxon>Gunneridae</taxon>
        <taxon>Pentapetalae</taxon>
        <taxon>rosids</taxon>
        <taxon>malvids</taxon>
        <taxon>Malvales</taxon>
        <taxon>Malvaceae</taxon>
        <taxon>Malvoideae</taxon>
        <taxon>Gossypium</taxon>
    </lineage>
</organism>
<keyword evidence="13" id="KW-0239">DNA-directed DNA polymerase</keyword>
<dbReference type="Gene3D" id="3.10.10.10">
    <property type="entry name" value="HIV Type 1 Reverse Transcriptase, subunit A, domain 1"/>
    <property type="match status" value="1"/>
</dbReference>
<dbReference type="CDD" id="cd09274">
    <property type="entry name" value="RNase_HI_RT_Ty3"/>
    <property type="match status" value="1"/>
</dbReference>
<dbReference type="InterPro" id="IPR043502">
    <property type="entry name" value="DNA/RNA_pol_sf"/>
</dbReference>
<evidence type="ECO:0000256" key="4">
    <source>
        <dbReference type="ARBA" id="ARBA00022695"/>
    </source>
</evidence>
<dbReference type="GO" id="GO:0046872">
    <property type="term" value="F:metal ion binding"/>
    <property type="evidence" value="ECO:0007669"/>
    <property type="project" value="UniProtKB-KW"/>
</dbReference>
<evidence type="ECO:0000256" key="1">
    <source>
        <dbReference type="ARBA" id="ARBA00012493"/>
    </source>
</evidence>
<keyword evidence="2" id="KW-0645">Protease</keyword>
<keyword evidence="7" id="KW-0064">Aspartyl protease</keyword>
<evidence type="ECO:0000256" key="13">
    <source>
        <dbReference type="ARBA" id="ARBA00022932"/>
    </source>
</evidence>
<dbReference type="SUPFAM" id="SSF56672">
    <property type="entry name" value="DNA/RNA polymerases"/>
    <property type="match status" value="1"/>
</dbReference>
<keyword evidence="19" id="KW-1185">Reference proteome</keyword>
<keyword evidence="8" id="KW-0255">Endonuclease</keyword>
<keyword evidence="6" id="KW-0479">Metal-binding</keyword>
<dbReference type="InterPro" id="IPR001584">
    <property type="entry name" value="Integrase_cat-core"/>
</dbReference>